<dbReference type="InterPro" id="IPR004158">
    <property type="entry name" value="DUF247_pln"/>
</dbReference>
<dbReference type="Proteomes" id="UP001055439">
    <property type="component" value="Chromosome 10"/>
</dbReference>
<feature type="repeat" description="PPR" evidence="2">
    <location>
        <begin position="91"/>
        <end position="125"/>
    </location>
</feature>
<dbReference type="Gene3D" id="1.25.40.10">
    <property type="entry name" value="Tetratricopeptide repeat domain"/>
    <property type="match status" value="3"/>
</dbReference>
<dbReference type="InterPro" id="IPR002885">
    <property type="entry name" value="PPR_rpt"/>
</dbReference>
<keyword evidence="3" id="KW-1133">Transmembrane helix</keyword>
<dbReference type="NCBIfam" id="TIGR00756">
    <property type="entry name" value="PPR"/>
    <property type="match status" value="5"/>
</dbReference>
<feature type="repeat" description="PPR" evidence="2">
    <location>
        <begin position="215"/>
        <end position="249"/>
    </location>
</feature>
<keyword evidence="1" id="KW-0677">Repeat</keyword>
<feature type="repeat" description="PPR" evidence="2">
    <location>
        <begin position="299"/>
        <end position="333"/>
    </location>
</feature>
<evidence type="ECO:0000256" key="1">
    <source>
        <dbReference type="ARBA" id="ARBA00022737"/>
    </source>
</evidence>
<organism evidence="4 5">
    <name type="scientific">Musa troglodytarum</name>
    <name type="common">fe'i banana</name>
    <dbReference type="NCBI Taxonomy" id="320322"/>
    <lineage>
        <taxon>Eukaryota</taxon>
        <taxon>Viridiplantae</taxon>
        <taxon>Streptophyta</taxon>
        <taxon>Embryophyta</taxon>
        <taxon>Tracheophyta</taxon>
        <taxon>Spermatophyta</taxon>
        <taxon>Magnoliopsida</taxon>
        <taxon>Liliopsida</taxon>
        <taxon>Zingiberales</taxon>
        <taxon>Musaceae</taxon>
        <taxon>Musa</taxon>
    </lineage>
</organism>
<proteinExistence type="predicted"/>
<protein>
    <submittedName>
        <fullName evidence="4">Pentatricopeptide repeat-containing protein</fullName>
    </submittedName>
</protein>
<dbReference type="PROSITE" id="PS51375">
    <property type="entry name" value="PPR"/>
    <property type="match status" value="3"/>
</dbReference>
<accession>A0A9E7EVI8</accession>
<sequence length="836" mass="93723">MTWTCDTFPPQVGDKWNASRAPADGALAFDPREALRLLSRSGSTTLGHAKLTHGRILRSGLSHDPALLRLYSSHCRFDLAARLLATFPDPPTIAWNLMIRAHTSAGAPLDAVLLYNRMLSRGLRPDKFTFSFVVKACSMLLEVSKGKEVHAFAIKSGFWPDTFLQNALIHLYFCCGDPVSGRKVVVSWTALLSGLVACGEVDSARTVFDTMPIRNVVTWTAMIDGYARNGRPDEAFRLFRRMQDDDVMPNEFTVVALLIAVGRWVHEFAQKNGGLDKDVYVGTALIDMYSKCGSLEDASVATWNSMITSFGVHGRGKEAVALFMEMEKAKVLPDGITFVGVLSACVRECMVEEACRFFGSMVERYGIGPSQPSDGVLKLLGLPNTTPTSMATRENKRTVKISDQPMAAEERSWAVEIDDQHKNTGESVEKQQSPKPSIYIVPPYIRNLNCRAYKPQIVSFGPYHHGDPNVMPMEGHKDRARIHFLKRANKSLKDVMTAMAEVVQQLRGAYQSLDEKWAEDERFLHLMILDGCFMLEIIRVATKKLYDGGHGYEKYEPIFSDHGNLYTVPFIRRDMMMIENQLPLLVLYKLVFLEGRCDCVKAVNKLVLEFWDKKTLTVEEARPHLLDMLRLSRLVEQSSTDGSRGTENSPIVSIIRSASELREAGIRFKKSTSDSLLDIQFNQGVLSLPNLTVDDNTEYMFLNLMAFECLNVGTGNEVTSYVVFMDSIIDSAKDVSLLQSKDIIQNAFGSDDAAAELFNRLSKDVVIHPQGIHGVVYRAVKEYFGKRRNRWLANLKHTHFSSPWSLLSLLAAILLLVLTVLQTIYTLLQFYHPPSA</sequence>
<feature type="transmembrane region" description="Helical" evidence="3">
    <location>
        <begin position="804"/>
        <end position="828"/>
    </location>
</feature>
<dbReference type="EMBL" id="CP097503">
    <property type="protein sequence ID" value="URD83331.1"/>
    <property type="molecule type" value="Genomic_DNA"/>
</dbReference>
<dbReference type="PANTHER" id="PTHR31170:SF18">
    <property type="entry name" value="(WILD MALAYSIAN BANANA) HYPOTHETICAL PROTEIN"/>
    <property type="match status" value="1"/>
</dbReference>
<reference evidence="4" key="1">
    <citation type="submission" date="2022-05" db="EMBL/GenBank/DDBJ databases">
        <title>The Musa troglodytarum L. genome provides insights into the mechanism of non-climacteric behaviour and enrichment of carotenoids.</title>
        <authorList>
            <person name="Wang J."/>
        </authorList>
    </citation>
    <scope>NUCLEOTIDE SEQUENCE</scope>
    <source>
        <tissue evidence="4">Leaf</tissue>
    </source>
</reference>
<dbReference type="Pfam" id="PF13041">
    <property type="entry name" value="PPR_2"/>
    <property type="match status" value="3"/>
</dbReference>
<dbReference type="OrthoDB" id="185373at2759"/>
<evidence type="ECO:0000256" key="2">
    <source>
        <dbReference type="PROSITE-ProRule" id="PRU00708"/>
    </source>
</evidence>
<keyword evidence="5" id="KW-1185">Reference proteome</keyword>
<evidence type="ECO:0000256" key="3">
    <source>
        <dbReference type="SAM" id="Phobius"/>
    </source>
</evidence>
<dbReference type="AlphaFoldDB" id="A0A9E7EVI8"/>
<dbReference type="InterPro" id="IPR011990">
    <property type="entry name" value="TPR-like_helical_dom_sf"/>
</dbReference>
<dbReference type="Pfam" id="PF03140">
    <property type="entry name" value="DUF247"/>
    <property type="match status" value="1"/>
</dbReference>
<dbReference type="PANTHER" id="PTHR31170">
    <property type="entry name" value="BNAC04G53230D PROTEIN"/>
    <property type="match status" value="1"/>
</dbReference>
<evidence type="ECO:0000313" key="5">
    <source>
        <dbReference type="Proteomes" id="UP001055439"/>
    </source>
</evidence>
<gene>
    <name evidence="4" type="ORF">MUK42_02368</name>
</gene>
<name>A0A9E7EVI8_9LILI</name>
<evidence type="ECO:0000313" key="4">
    <source>
        <dbReference type="EMBL" id="URD83331.1"/>
    </source>
</evidence>
<keyword evidence="3" id="KW-0472">Membrane</keyword>
<keyword evidence="3" id="KW-0812">Transmembrane</keyword>